<evidence type="ECO:0000256" key="1">
    <source>
        <dbReference type="SAM" id="MobiDB-lite"/>
    </source>
</evidence>
<feature type="region of interest" description="Disordered" evidence="1">
    <location>
        <begin position="500"/>
        <end position="533"/>
    </location>
</feature>
<feature type="transmembrane region" description="Helical" evidence="2">
    <location>
        <begin position="20"/>
        <end position="42"/>
    </location>
</feature>
<keyword evidence="2" id="KW-0812">Transmembrane</keyword>
<protein>
    <submittedName>
        <fullName evidence="3">Uncharacterized protein</fullName>
    </submittedName>
</protein>
<keyword evidence="2" id="KW-1133">Transmembrane helix</keyword>
<sequence length="804" mass="87233">MRSSSWINLSHHWRLQDVQAALNVVIATLCISGIYACARFCWQASVARRLREQNIPISTLFSVNTIGEAVDVLLLLRSKVFQRRHAKILLQACLVILLSVTAFASGPIARYSTKLAPSVVSKQIPGFIARRGQNSILNSPLSWNETSTSLDHADFPHDQLLDYLPDATVDWTYVPREWNSTWTMDCKDTNRTKIALGDVGGNCTSLLYELPGLKNVISLEKYSVDNISSYWGAQYSGGRNVDVLIGLAAAKMTDIDEATGVTLGMQLDLAAVHMHNLSMQEDSDSICSFGNGTVERASYTKIECTITRRSKDPDLVYVAFPDSHTPSLVSWALVEQYQGRLLQQSIRTGNITLPNPTDLKRFYQVWVATKDTLTGLSVPRQISVQVSVVQLSSTFLALSLLASVLIFLSVAVYFINNFRNRSAFQDVPESKLEWMLRVVDATDRPTLPRHSTNSNSLYSLPSLNTSRTSRLGLIATSVQENADRRRMDFENARYRDAPSTVDLSSTDAFPPPERAAVAPHAGSARRHMPGNTTNSFIGTTSFTTSISANNVPLTWTVGASSPNQDSSSNSTDATFQKNFYLGTPPELNLASSINFAGCALFFEGIARSLPLNGTAEYGSVSCSQALQDNCVNDLLSQATKQMKALGRSGNGDSQSVCDALQSTLETNPPQSCTIATVTWGSIIAKALTGSQSPSSSHISQTTCHPASNVNGGSDYNIALIETQTVTSEDVSSDIAPFFYSLTPILTVFYSASGSTSSLPEAQLSCLKVVEDSNLVQPESSDASLLGLHKALMALALALSVFAAL</sequence>
<feature type="transmembrane region" description="Helical" evidence="2">
    <location>
        <begin position="395"/>
        <end position="415"/>
    </location>
</feature>
<evidence type="ECO:0000313" key="3">
    <source>
        <dbReference type="EMBL" id="KAJ9609907.1"/>
    </source>
</evidence>
<gene>
    <name evidence="3" type="ORF">H2200_006236</name>
</gene>
<name>A0AA38XAI8_9EURO</name>
<dbReference type="AlphaFoldDB" id="A0AA38XAI8"/>
<proteinExistence type="predicted"/>
<evidence type="ECO:0000313" key="4">
    <source>
        <dbReference type="Proteomes" id="UP001172673"/>
    </source>
</evidence>
<accession>A0AA38XAI8</accession>
<reference evidence="3" key="1">
    <citation type="submission" date="2022-10" db="EMBL/GenBank/DDBJ databases">
        <title>Culturing micro-colonial fungi from biological soil crusts in the Mojave desert and describing Neophaeococcomyces mojavensis, and introducing the new genera and species Taxawa tesnikishii.</title>
        <authorList>
            <person name="Kurbessoian T."/>
            <person name="Stajich J.E."/>
        </authorList>
    </citation>
    <scope>NUCLEOTIDE SEQUENCE</scope>
    <source>
        <strain evidence="3">TK_41</strain>
    </source>
</reference>
<keyword evidence="4" id="KW-1185">Reference proteome</keyword>
<organism evidence="3 4">
    <name type="scientific">Cladophialophora chaetospira</name>
    <dbReference type="NCBI Taxonomy" id="386627"/>
    <lineage>
        <taxon>Eukaryota</taxon>
        <taxon>Fungi</taxon>
        <taxon>Dikarya</taxon>
        <taxon>Ascomycota</taxon>
        <taxon>Pezizomycotina</taxon>
        <taxon>Eurotiomycetes</taxon>
        <taxon>Chaetothyriomycetidae</taxon>
        <taxon>Chaetothyriales</taxon>
        <taxon>Herpotrichiellaceae</taxon>
        <taxon>Cladophialophora</taxon>
    </lineage>
</organism>
<comment type="caution">
    <text evidence="3">The sequence shown here is derived from an EMBL/GenBank/DDBJ whole genome shotgun (WGS) entry which is preliminary data.</text>
</comment>
<evidence type="ECO:0000256" key="2">
    <source>
        <dbReference type="SAM" id="Phobius"/>
    </source>
</evidence>
<keyword evidence="2" id="KW-0472">Membrane</keyword>
<dbReference type="EMBL" id="JAPDRK010000008">
    <property type="protein sequence ID" value="KAJ9609907.1"/>
    <property type="molecule type" value="Genomic_DNA"/>
</dbReference>
<feature type="transmembrane region" description="Helical" evidence="2">
    <location>
        <begin position="88"/>
        <end position="109"/>
    </location>
</feature>
<dbReference type="Proteomes" id="UP001172673">
    <property type="component" value="Unassembled WGS sequence"/>
</dbReference>